<keyword evidence="1" id="KW-0812">Transmembrane</keyword>
<proteinExistence type="predicted"/>
<feature type="non-terminal residue" evidence="2">
    <location>
        <position position="1"/>
    </location>
</feature>
<organism evidence="2 3">
    <name type="scientific">Pseudomonas lactis</name>
    <dbReference type="NCBI Taxonomy" id="1615674"/>
    <lineage>
        <taxon>Bacteria</taxon>
        <taxon>Pseudomonadati</taxon>
        <taxon>Pseudomonadota</taxon>
        <taxon>Gammaproteobacteria</taxon>
        <taxon>Pseudomonadales</taxon>
        <taxon>Pseudomonadaceae</taxon>
        <taxon>Pseudomonas</taxon>
    </lineage>
</organism>
<accession>A0A921T8X5</accession>
<feature type="transmembrane region" description="Helical" evidence="1">
    <location>
        <begin position="19"/>
        <end position="39"/>
    </location>
</feature>
<gene>
    <name evidence="2" type="ORF">K8W20_13075</name>
</gene>
<sequence>AQHFPAATGFVTLTDEMTYAHFFASYPCFFSRAFLLVSIRKLTRNAFRGKRARASQWQSKP</sequence>
<dbReference type="EMBL" id="DYTS01000234">
    <property type="protein sequence ID" value="HJH19635.1"/>
    <property type="molecule type" value="Genomic_DNA"/>
</dbReference>
<dbReference type="Proteomes" id="UP000752172">
    <property type="component" value="Unassembled WGS sequence"/>
</dbReference>
<keyword evidence="1" id="KW-0472">Membrane</keyword>
<evidence type="ECO:0000313" key="3">
    <source>
        <dbReference type="Proteomes" id="UP000752172"/>
    </source>
</evidence>
<keyword evidence="1" id="KW-1133">Transmembrane helix</keyword>
<evidence type="ECO:0000256" key="1">
    <source>
        <dbReference type="SAM" id="Phobius"/>
    </source>
</evidence>
<name>A0A921T8X5_9PSED</name>
<dbReference type="RefSeq" id="WP_278917436.1">
    <property type="nucleotide sequence ID" value="NZ_DYTS01000234.1"/>
</dbReference>
<comment type="caution">
    <text evidence="2">The sequence shown here is derived from an EMBL/GenBank/DDBJ whole genome shotgun (WGS) entry which is preliminary data.</text>
</comment>
<protein>
    <submittedName>
        <fullName evidence="2">Uncharacterized protein</fullName>
    </submittedName>
</protein>
<dbReference type="AlphaFoldDB" id="A0A921T8X5"/>
<evidence type="ECO:0000313" key="2">
    <source>
        <dbReference type="EMBL" id="HJH19635.1"/>
    </source>
</evidence>
<reference evidence="2" key="1">
    <citation type="journal article" date="2021" name="PeerJ">
        <title>Extensive microbial diversity within the chicken gut microbiome revealed by metagenomics and culture.</title>
        <authorList>
            <person name="Gilroy R."/>
            <person name="Ravi A."/>
            <person name="Getino M."/>
            <person name="Pursley I."/>
            <person name="Horton D.L."/>
            <person name="Alikhan N.F."/>
            <person name="Baker D."/>
            <person name="Gharbi K."/>
            <person name="Hall N."/>
            <person name="Watson M."/>
            <person name="Adriaenssens E.M."/>
            <person name="Foster-Nyarko E."/>
            <person name="Jarju S."/>
            <person name="Secka A."/>
            <person name="Antonio M."/>
            <person name="Oren A."/>
            <person name="Chaudhuri R.R."/>
            <person name="La Ragione R."/>
            <person name="Hildebrand F."/>
            <person name="Pallen M.J."/>
        </authorList>
    </citation>
    <scope>NUCLEOTIDE SEQUENCE</scope>
    <source>
        <strain evidence="2">ChiSjej2B20-17149</strain>
    </source>
</reference>
<reference evidence="2" key="2">
    <citation type="submission" date="2021-09" db="EMBL/GenBank/DDBJ databases">
        <authorList>
            <person name="Gilroy R."/>
        </authorList>
    </citation>
    <scope>NUCLEOTIDE SEQUENCE</scope>
    <source>
        <strain evidence="2">ChiSjej2B20-17149</strain>
    </source>
</reference>